<feature type="domain" description="GST C-terminal" evidence="3">
    <location>
        <begin position="142"/>
        <end position="279"/>
    </location>
</feature>
<name>A0A9W7A2V3_9STRA</name>
<reference evidence="5" key="1">
    <citation type="journal article" date="2023" name="Commun. Biol.">
        <title>Genome analysis of Parmales, the sister group of diatoms, reveals the evolutionary specialization of diatoms from phago-mixotrophs to photoautotrophs.</title>
        <authorList>
            <person name="Ban H."/>
            <person name="Sato S."/>
            <person name="Yoshikawa S."/>
            <person name="Yamada K."/>
            <person name="Nakamura Y."/>
            <person name="Ichinomiya M."/>
            <person name="Sato N."/>
            <person name="Blanc-Mathieu R."/>
            <person name="Endo H."/>
            <person name="Kuwata A."/>
            <person name="Ogata H."/>
        </authorList>
    </citation>
    <scope>NUCLEOTIDE SEQUENCE [LARGE SCALE GENOMIC DNA]</scope>
    <source>
        <strain evidence="5">NIES 3701</strain>
    </source>
</reference>
<feature type="chain" id="PRO_5040912182" description="GST N-terminal domain-containing protein" evidence="1">
    <location>
        <begin position="29"/>
        <end position="446"/>
    </location>
</feature>
<dbReference type="PANTHER" id="PTHR43968:SF14">
    <property type="entry name" value="GLUTATHIONE S-TRANSFERASE"/>
    <property type="match status" value="1"/>
</dbReference>
<sequence length="446" mass="49892">MFLQGFPKMFLQLLYLLYIPSVLRPASALALSSPILATAAAAPVNAVPTWTELSEALPIPSAPTPELVLYRDNNGWCPFCERVWIALEEKGIPYTTELINLRDKPEWYKNMVPTTLVPAVKFKNDDKVVWESMEVIKELDERYPERKLIDEQHESDMKIVDNVVSSAVKYSFSSRNATLTESQKQELENAFEDSLIALDVRLAPEGPFFGGAEPSAADFAMIPMMERNRWQLPVTSPTFPRLDGSEWPALAKWFRSFDQLDSYSRPSGDELSWLTVSSVFLKMFGGNGTSVNPSVAAKIVMAEKAAEEAVEEVRAKAAKGWKRERIMRFFGAKTREEGIEAARKIIDNHEAVVNDACSSTSEAKSQVALARLSPDSKTSVDLALRTATARLLNVKSDRPRYEDKEAARQGMEFIARRVCAPRDMGANAAVEFRRCLLKEAGEIVKN</sequence>
<proteinExistence type="predicted"/>
<dbReference type="Pfam" id="PF13410">
    <property type="entry name" value="GST_C_2"/>
    <property type="match status" value="1"/>
</dbReference>
<keyword evidence="1" id="KW-0732">Signal</keyword>
<evidence type="ECO:0000313" key="4">
    <source>
        <dbReference type="EMBL" id="GMH62055.1"/>
    </source>
</evidence>
<dbReference type="EMBL" id="BRXY01000075">
    <property type="protein sequence ID" value="GMH62055.1"/>
    <property type="molecule type" value="Genomic_DNA"/>
</dbReference>
<dbReference type="Gene3D" id="1.20.1050.10">
    <property type="match status" value="1"/>
</dbReference>
<evidence type="ECO:0000313" key="5">
    <source>
        <dbReference type="Proteomes" id="UP001165085"/>
    </source>
</evidence>
<dbReference type="InterPro" id="IPR036282">
    <property type="entry name" value="Glutathione-S-Trfase_C_sf"/>
</dbReference>
<dbReference type="InterPro" id="IPR010987">
    <property type="entry name" value="Glutathione-S-Trfase_C-like"/>
</dbReference>
<evidence type="ECO:0000259" key="2">
    <source>
        <dbReference type="PROSITE" id="PS50404"/>
    </source>
</evidence>
<dbReference type="SUPFAM" id="SSF47616">
    <property type="entry name" value="GST C-terminal domain-like"/>
    <property type="match status" value="1"/>
</dbReference>
<dbReference type="PROSITE" id="PS50405">
    <property type="entry name" value="GST_CTER"/>
    <property type="match status" value="1"/>
</dbReference>
<comment type="caution">
    <text evidence="4">The sequence shown here is derived from an EMBL/GenBank/DDBJ whole genome shotgun (WGS) entry which is preliminary data.</text>
</comment>
<dbReference type="PANTHER" id="PTHR43968">
    <property type="match status" value="1"/>
</dbReference>
<accession>A0A9W7A2V3</accession>
<dbReference type="PROSITE" id="PS50404">
    <property type="entry name" value="GST_NTER"/>
    <property type="match status" value="1"/>
</dbReference>
<organism evidence="4 5">
    <name type="scientific">Triparma strigata</name>
    <dbReference type="NCBI Taxonomy" id="1606541"/>
    <lineage>
        <taxon>Eukaryota</taxon>
        <taxon>Sar</taxon>
        <taxon>Stramenopiles</taxon>
        <taxon>Ochrophyta</taxon>
        <taxon>Bolidophyceae</taxon>
        <taxon>Parmales</taxon>
        <taxon>Triparmaceae</taxon>
        <taxon>Triparma</taxon>
    </lineage>
</organism>
<dbReference type="InterPro" id="IPR004045">
    <property type="entry name" value="Glutathione_S-Trfase_N"/>
</dbReference>
<dbReference type="Gene3D" id="3.40.30.10">
    <property type="entry name" value="Glutaredoxin"/>
    <property type="match status" value="1"/>
</dbReference>
<dbReference type="SFLD" id="SFLDS00019">
    <property type="entry name" value="Glutathione_Transferase_(cytos"/>
    <property type="match status" value="1"/>
</dbReference>
<gene>
    <name evidence="4" type="ORF">TrST_g14167</name>
</gene>
<dbReference type="Pfam" id="PF13409">
    <property type="entry name" value="GST_N_2"/>
    <property type="match status" value="1"/>
</dbReference>
<protein>
    <recommendedName>
        <fullName evidence="6">GST N-terminal domain-containing protein</fullName>
    </recommendedName>
</protein>
<keyword evidence="5" id="KW-1185">Reference proteome</keyword>
<dbReference type="Proteomes" id="UP001165085">
    <property type="component" value="Unassembled WGS sequence"/>
</dbReference>
<dbReference type="AlphaFoldDB" id="A0A9W7A2V3"/>
<dbReference type="InterPro" id="IPR036249">
    <property type="entry name" value="Thioredoxin-like_sf"/>
</dbReference>
<evidence type="ECO:0000256" key="1">
    <source>
        <dbReference type="SAM" id="SignalP"/>
    </source>
</evidence>
<evidence type="ECO:0000259" key="3">
    <source>
        <dbReference type="PROSITE" id="PS50405"/>
    </source>
</evidence>
<evidence type="ECO:0008006" key="6">
    <source>
        <dbReference type="Google" id="ProtNLM"/>
    </source>
</evidence>
<dbReference type="SFLD" id="SFLDG00358">
    <property type="entry name" value="Main_(cytGST)"/>
    <property type="match status" value="1"/>
</dbReference>
<feature type="signal peptide" evidence="1">
    <location>
        <begin position="1"/>
        <end position="28"/>
    </location>
</feature>
<dbReference type="InterPro" id="IPR040079">
    <property type="entry name" value="Glutathione_S-Trfase"/>
</dbReference>
<dbReference type="InterPro" id="IPR050983">
    <property type="entry name" value="GST_Omega/HSP26"/>
</dbReference>
<dbReference type="CDD" id="cd00570">
    <property type="entry name" value="GST_N_family"/>
    <property type="match status" value="1"/>
</dbReference>
<dbReference type="OrthoDB" id="4951845at2759"/>
<dbReference type="SUPFAM" id="SSF52833">
    <property type="entry name" value="Thioredoxin-like"/>
    <property type="match status" value="1"/>
</dbReference>
<feature type="domain" description="GST N-terminal" evidence="2">
    <location>
        <begin position="65"/>
        <end position="147"/>
    </location>
</feature>
<dbReference type="GO" id="GO:0005737">
    <property type="term" value="C:cytoplasm"/>
    <property type="evidence" value="ECO:0007669"/>
    <property type="project" value="TreeGrafter"/>
</dbReference>